<keyword evidence="1" id="KW-0596">Phosphopantetheine</keyword>
<accession>A0A8H7D4P1</accession>
<evidence type="ECO:0000313" key="5">
    <source>
        <dbReference type="EMBL" id="KAF7358663.1"/>
    </source>
</evidence>
<keyword evidence="2" id="KW-0597">Phosphoprotein</keyword>
<dbReference type="SUPFAM" id="SSF51735">
    <property type="entry name" value="NAD(P)-binding Rossmann-fold domains"/>
    <property type="match status" value="1"/>
</dbReference>
<dbReference type="InterPro" id="IPR020845">
    <property type="entry name" value="AMP-binding_CS"/>
</dbReference>
<dbReference type="Pfam" id="PF07993">
    <property type="entry name" value="NAD_binding_4"/>
    <property type="match status" value="1"/>
</dbReference>
<dbReference type="InterPro" id="IPR013120">
    <property type="entry name" value="FAR_NAD-bd"/>
</dbReference>
<dbReference type="InterPro" id="IPR051414">
    <property type="entry name" value="Adenylate-forming_Reductase"/>
</dbReference>
<protein>
    <submittedName>
        <fullName evidence="5">Non-canonical non-ribosomal peptide synthetase FUB8</fullName>
    </submittedName>
</protein>
<evidence type="ECO:0000259" key="4">
    <source>
        <dbReference type="Pfam" id="PF07993"/>
    </source>
</evidence>
<feature type="domain" description="Thioester reductase (TE)" evidence="4">
    <location>
        <begin position="682"/>
        <end position="902"/>
    </location>
</feature>
<dbReference type="Gene3D" id="3.40.50.12780">
    <property type="entry name" value="N-terminal domain of ligase-like"/>
    <property type="match status" value="1"/>
</dbReference>
<dbReference type="Gene3D" id="3.40.50.720">
    <property type="entry name" value="NAD(P)-binding Rossmann-like Domain"/>
    <property type="match status" value="1"/>
</dbReference>
<evidence type="ECO:0000313" key="6">
    <source>
        <dbReference type="Proteomes" id="UP000623467"/>
    </source>
</evidence>
<dbReference type="Pfam" id="PF00501">
    <property type="entry name" value="AMP-binding"/>
    <property type="match status" value="1"/>
</dbReference>
<dbReference type="Pfam" id="PF23562">
    <property type="entry name" value="AMP-binding_C_3"/>
    <property type="match status" value="1"/>
</dbReference>
<proteinExistence type="predicted"/>
<dbReference type="PANTHER" id="PTHR43439">
    <property type="entry name" value="PHENYLACETATE-COENZYME A LIGASE"/>
    <property type="match status" value="1"/>
</dbReference>
<dbReference type="EMBL" id="JACAZH010000009">
    <property type="protein sequence ID" value="KAF7358663.1"/>
    <property type="molecule type" value="Genomic_DNA"/>
</dbReference>
<dbReference type="SUPFAM" id="SSF56801">
    <property type="entry name" value="Acetyl-CoA synthetase-like"/>
    <property type="match status" value="1"/>
</dbReference>
<dbReference type="InterPro" id="IPR036291">
    <property type="entry name" value="NAD(P)-bd_dom_sf"/>
</dbReference>
<dbReference type="AlphaFoldDB" id="A0A8H7D4P1"/>
<comment type="caution">
    <text evidence="5">The sequence shown here is derived from an EMBL/GenBank/DDBJ whole genome shotgun (WGS) entry which is preliminary data.</text>
</comment>
<dbReference type="InterPro" id="IPR042099">
    <property type="entry name" value="ANL_N_sf"/>
</dbReference>
<reference evidence="5" key="1">
    <citation type="submission" date="2020-05" db="EMBL/GenBank/DDBJ databases">
        <title>Mycena genomes resolve the evolution of fungal bioluminescence.</title>
        <authorList>
            <person name="Tsai I.J."/>
        </authorList>
    </citation>
    <scope>NUCLEOTIDE SEQUENCE</scope>
    <source>
        <strain evidence="5">160909Yilan</strain>
    </source>
</reference>
<sequence>MPLSSHPKFDMNIPQVVAHNCEVNSSGSFYIYAEPSSGELVTITQLEFGRATHRAARLVQHHSESSDGQVVAIIALSDTVLYHAVLVGLMTAKLIPFPISPRNSPAGIFELLRASSCHRIIATCTTLAPLIAAIQQHVAEVDSAFALDVGEMPLLYDVYPNLGAETAECSFQPYYTSNQSLGSSPDDIALYMHSSGSTGFPKAIAQTHRDLMGWTTLPPVAETRLYVEKPLANMALPAFHLFGITCQLLQPLFGSPAAVYPPTATSSSGLPVTSTPDNILEHARMTKCRTLTTVPALLASWFTSPEAVAYLATLHTVIWSGGPLPQRIGDGLVNAGVNLVSGYGTTETGAFSVVKLPEEDAKEWAWFQVSDLVKVRWVPQGDETFECQILASETYAPAVENLPDVRGYATSDLCVNHPQKKHLWRIVGRVDDAIVHTSGEKTIPAPMEDIVLSSPFIAGAVMFGSERPQAGILIETIPSLQIDVNDLRQVAELRNKIWPIIGEANAIAPAFSRIFKEMILFSSLDKPLPRAAKGLVLRKAALALYAEEINSIFQTVEEQTIPIDSIKPPSAWEAAILELWLLDQGFDSLAATVYRLRIIRTLRSLEEPAFVRAANSIGQNLVYSFPTIAEMSTYLEHLVAGTGTGAVNIRTQMEGLVTKYTAGLESAPIVASNVEEPAIVLLTGSTGGLGSHMLELLLKDQRVKTIYAFNRPSTAGIHAERHLDMFKERGLNPSLLDSSKLVLVEGQTSEPNLGLDAALYEEIQKSVTLIIHNAWTVDFNMVLVSFEPQIQGTRHLIDLARSSPNRPRFVFASSIAAAQGWDFNKGPCPEELLPDGTFALGAYGQSKYVAELILAKSGLDVTCLRIGQVCGALPTGAWNISQWVPILVKTSIALGCLPVASGVNIFSPPPETVAKAIIDVAFSPSHNGECLPLVLHLVHPRRVAWNFVMKCIHNALLYPKNGAKDLKFVSFADWYAALEACQFRSGDVAKDVPGLKLLHLFSRIADIVAGLSDEESRGIIYSTEKMQMISPAVRNAESIPEEQMEGWVDYWRESGFL</sequence>
<keyword evidence="6" id="KW-1185">Reference proteome</keyword>
<dbReference type="Proteomes" id="UP000623467">
    <property type="component" value="Unassembled WGS sequence"/>
</dbReference>
<evidence type="ECO:0000256" key="1">
    <source>
        <dbReference type="ARBA" id="ARBA00022450"/>
    </source>
</evidence>
<evidence type="ECO:0000259" key="3">
    <source>
        <dbReference type="Pfam" id="PF00501"/>
    </source>
</evidence>
<dbReference type="PROSITE" id="PS00455">
    <property type="entry name" value="AMP_BINDING"/>
    <property type="match status" value="1"/>
</dbReference>
<dbReference type="OrthoDB" id="429813at2759"/>
<feature type="domain" description="AMP-dependent synthetase/ligase" evidence="3">
    <location>
        <begin position="40"/>
        <end position="361"/>
    </location>
</feature>
<organism evidence="5 6">
    <name type="scientific">Mycena sanguinolenta</name>
    <dbReference type="NCBI Taxonomy" id="230812"/>
    <lineage>
        <taxon>Eukaryota</taxon>
        <taxon>Fungi</taxon>
        <taxon>Dikarya</taxon>
        <taxon>Basidiomycota</taxon>
        <taxon>Agaricomycotina</taxon>
        <taxon>Agaricomycetes</taxon>
        <taxon>Agaricomycetidae</taxon>
        <taxon>Agaricales</taxon>
        <taxon>Marasmiineae</taxon>
        <taxon>Mycenaceae</taxon>
        <taxon>Mycena</taxon>
    </lineage>
</organism>
<name>A0A8H7D4P1_9AGAR</name>
<evidence type="ECO:0000256" key="2">
    <source>
        <dbReference type="ARBA" id="ARBA00022553"/>
    </source>
</evidence>
<dbReference type="InterPro" id="IPR000873">
    <property type="entry name" value="AMP-dep_synth/lig_dom"/>
</dbReference>
<dbReference type="PANTHER" id="PTHR43439:SF2">
    <property type="entry name" value="ENZYME, PUTATIVE (JCVI)-RELATED"/>
    <property type="match status" value="1"/>
</dbReference>
<gene>
    <name evidence="5" type="ORF">MSAN_01205300</name>
</gene>